<dbReference type="RefSeq" id="WP_188355742.1">
    <property type="nucleotide sequence ID" value="NZ_BMDH01000006.1"/>
</dbReference>
<evidence type="ECO:0000313" key="2">
    <source>
        <dbReference type="Proteomes" id="UP000619536"/>
    </source>
</evidence>
<dbReference type="Proteomes" id="UP000619536">
    <property type="component" value="Unassembled WGS sequence"/>
</dbReference>
<dbReference type="AlphaFoldDB" id="A0A8J3ASJ2"/>
<name>A0A8J3ASJ2_9BIFI</name>
<reference evidence="1" key="2">
    <citation type="submission" date="2020-09" db="EMBL/GenBank/DDBJ databases">
        <authorList>
            <person name="Sun Q."/>
            <person name="Sedlacek I."/>
        </authorList>
    </citation>
    <scope>NUCLEOTIDE SEQUENCE</scope>
    <source>
        <strain evidence="1">CCM 8606</strain>
    </source>
</reference>
<evidence type="ECO:0000313" key="1">
    <source>
        <dbReference type="EMBL" id="GGI15408.1"/>
    </source>
</evidence>
<dbReference type="EMBL" id="BMDH01000006">
    <property type="protein sequence ID" value="GGI15408.1"/>
    <property type="molecule type" value="Genomic_DNA"/>
</dbReference>
<proteinExistence type="predicted"/>
<organism evidence="1 2">
    <name type="scientific">Galliscardovia ingluviei</name>
    <dbReference type="NCBI Taxonomy" id="1769422"/>
    <lineage>
        <taxon>Bacteria</taxon>
        <taxon>Bacillati</taxon>
        <taxon>Actinomycetota</taxon>
        <taxon>Actinomycetes</taxon>
        <taxon>Bifidobacteriales</taxon>
        <taxon>Bifidobacteriaceae</taxon>
        <taxon>Galliscardovia</taxon>
    </lineage>
</organism>
<gene>
    <name evidence="1" type="ORF">GCM10007377_15750</name>
</gene>
<accession>A0A8J3ASJ2</accession>
<sequence length="103" mass="11916">MYGLPQPVEASIKLMEAYQSEHDPNTLQQAVRELESYTQTREAEEPIISQLGVQQATELYQRIAGNINRTSGTEQAFWQNLYIGIRYTEYVPYALKQLHKLQP</sequence>
<reference evidence="1" key="1">
    <citation type="journal article" date="2014" name="Int. J. Syst. Evol. Microbiol.">
        <title>Complete genome sequence of Corynebacterium casei LMG S-19264T (=DSM 44701T), isolated from a smear-ripened cheese.</title>
        <authorList>
            <consortium name="US DOE Joint Genome Institute (JGI-PGF)"/>
            <person name="Walter F."/>
            <person name="Albersmeier A."/>
            <person name="Kalinowski J."/>
            <person name="Ruckert C."/>
        </authorList>
    </citation>
    <scope>NUCLEOTIDE SEQUENCE</scope>
    <source>
        <strain evidence="1">CCM 8606</strain>
    </source>
</reference>
<keyword evidence="2" id="KW-1185">Reference proteome</keyword>
<protein>
    <submittedName>
        <fullName evidence="1">Uncharacterized protein</fullName>
    </submittedName>
</protein>
<comment type="caution">
    <text evidence="1">The sequence shown here is derived from an EMBL/GenBank/DDBJ whole genome shotgun (WGS) entry which is preliminary data.</text>
</comment>